<dbReference type="Pfam" id="PF00075">
    <property type="entry name" value="RNase_H"/>
    <property type="match status" value="1"/>
</dbReference>
<organism evidence="2 3">
    <name type="scientific">Ramularia collo-cygni</name>
    <dbReference type="NCBI Taxonomy" id="112498"/>
    <lineage>
        <taxon>Eukaryota</taxon>
        <taxon>Fungi</taxon>
        <taxon>Dikarya</taxon>
        <taxon>Ascomycota</taxon>
        <taxon>Pezizomycotina</taxon>
        <taxon>Dothideomycetes</taxon>
        <taxon>Dothideomycetidae</taxon>
        <taxon>Mycosphaerellales</taxon>
        <taxon>Mycosphaerellaceae</taxon>
        <taxon>Ramularia</taxon>
    </lineage>
</organism>
<dbReference type="InterPro" id="IPR012337">
    <property type="entry name" value="RNaseH-like_sf"/>
</dbReference>
<name>A0A2D3V528_9PEZI</name>
<dbReference type="InterPro" id="IPR036397">
    <property type="entry name" value="RNaseH_sf"/>
</dbReference>
<accession>A0A2D3V528</accession>
<feature type="domain" description="RNase H type-1" evidence="1">
    <location>
        <begin position="1"/>
        <end position="143"/>
    </location>
</feature>
<dbReference type="PROSITE" id="PS50879">
    <property type="entry name" value="RNASE_H_1"/>
    <property type="match status" value="1"/>
</dbReference>
<keyword evidence="3" id="KW-1185">Reference proteome</keyword>
<dbReference type="OrthoDB" id="4821037at2759"/>
<protein>
    <recommendedName>
        <fullName evidence="1">RNase H type-1 domain-containing protein</fullName>
    </recommendedName>
</protein>
<dbReference type="GeneID" id="35603884"/>
<evidence type="ECO:0000313" key="3">
    <source>
        <dbReference type="Proteomes" id="UP000225277"/>
    </source>
</evidence>
<dbReference type="GO" id="GO:0004523">
    <property type="term" value="F:RNA-DNA hybrid ribonuclease activity"/>
    <property type="evidence" value="ECO:0007669"/>
    <property type="project" value="InterPro"/>
</dbReference>
<dbReference type="Gene3D" id="3.30.420.10">
    <property type="entry name" value="Ribonuclease H-like superfamily/Ribonuclease H"/>
    <property type="match status" value="1"/>
</dbReference>
<dbReference type="CDD" id="cd09276">
    <property type="entry name" value="Rnase_HI_RT_non_LTR"/>
    <property type="match status" value="1"/>
</dbReference>
<evidence type="ECO:0000313" key="2">
    <source>
        <dbReference type="EMBL" id="CZT23093.1"/>
    </source>
</evidence>
<gene>
    <name evidence="2" type="ORF">RCC_08803</name>
</gene>
<dbReference type="GO" id="GO:0003676">
    <property type="term" value="F:nucleic acid binding"/>
    <property type="evidence" value="ECO:0007669"/>
    <property type="project" value="InterPro"/>
</dbReference>
<dbReference type="EMBL" id="FJUY01000015">
    <property type="protein sequence ID" value="CZT23093.1"/>
    <property type="molecule type" value="Genomic_DNA"/>
</dbReference>
<dbReference type="RefSeq" id="XP_023629817.1">
    <property type="nucleotide sequence ID" value="XM_023774049.1"/>
</dbReference>
<evidence type="ECO:0000259" key="1">
    <source>
        <dbReference type="PROSITE" id="PS50879"/>
    </source>
</evidence>
<sequence>MARRILYSDGARDPATHYAGCAYVYFDTLQDAWVGSSRVLGRVESSQEAEENAIIDALEVARSSGSSHITDFAVRSDALWLVEEINDHRLGRRPSRSHAIQEIIGLIHKLQALSKSVSVEWVAAHQGIEGNEVADAAAKEAKLRSFRAFKGLDSLTEPVRMESVSPEERKRYEVPGEIIFSKEAERLLLNAASDRDLPRS</sequence>
<dbReference type="STRING" id="112498.A0A2D3V528"/>
<reference evidence="2 3" key="1">
    <citation type="submission" date="2016-03" db="EMBL/GenBank/DDBJ databases">
        <authorList>
            <person name="Ploux O."/>
        </authorList>
    </citation>
    <scope>NUCLEOTIDE SEQUENCE [LARGE SCALE GENOMIC DNA]</scope>
    <source>
        <strain evidence="2 3">URUG2</strain>
    </source>
</reference>
<proteinExistence type="predicted"/>
<dbReference type="Proteomes" id="UP000225277">
    <property type="component" value="Unassembled WGS sequence"/>
</dbReference>
<dbReference type="InterPro" id="IPR002156">
    <property type="entry name" value="RNaseH_domain"/>
</dbReference>
<dbReference type="SUPFAM" id="SSF53098">
    <property type="entry name" value="Ribonuclease H-like"/>
    <property type="match status" value="1"/>
</dbReference>
<dbReference type="AlphaFoldDB" id="A0A2D3V528"/>